<dbReference type="InterPro" id="IPR007507">
    <property type="entry name" value="Glycos_transf_N"/>
</dbReference>
<keyword evidence="7" id="KW-1003">Cell membrane</keyword>
<evidence type="ECO:0000256" key="2">
    <source>
        <dbReference type="ARBA" id="ARBA00012621"/>
    </source>
</evidence>
<comment type="caution">
    <text evidence="9">The sequence shown here is derived from an EMBL/GenBank/DDBJ whole genome shotgun (WGS) entry which is preliminary data.</text>
</comment>
<feature type="domain" description="3-deoxy-D-manno-octulosonic-acid transferase N-terminal" evidence="8">
    <location>
        <begin position="41"/>
        <end position="208"/>
    </location>
</feature>
<dbReference type="InterPro" id="IPR039901">
    <property type="entry name" value="Kdotransferase"/>
</dbReference>
<dbReference type="Gene3D" id="3.40.50.11720">
    <property type="entry name" value="3-Deoxy-D-manno-octulosonic-acid transferase, N-terminal domain"/>
    <property type="match status" value="1"/>
</dbReference>
<evidence type="ECO:0000256" key="5">
    <source>
        <dbReference type="ARBA" id="ARBA00031445"/>
    </source>
</evidence>
<name>A0ABT8F8X8_9BACT</name>
<comment type="similarity">
    <text evidence="7">Belongs to the glycosyltransferase group 1 family.</text>
</comment>
<evidence type="ECO:0000313" key="9">
    <source>
        <dbReference type="EMBL" id="MDN4166927.1"/>
    </source>
</evidence>
<dbReference type="Gene3D" id="3.40.50.2000">
    <property type="entry name" value="Glycogen Phosphorylase B"/>
    <property type="match status" value="1"/>
</dbReference>
<dbReference type="InterPro" id="IPR038107">
    <property type="entry name" value="Glycos_transf_N_sf"/>
</dbReference>
<gene>
    <name evidence="9" type="ORF">QWY31_15555</name>
</gene>
<dbReference type="EC" id="2.4.99.12" evidence="2 7"/>
<evidence type="ECO:0000256" key="1">
    <source>
        <dbReference type="ARBA" id="ARBA00004713"/>
    </source>
</evidence>
<comment type="subcellular location">
    <subcellularLocation>
        <location evidence="7">Cell membrane</location>
    </subcellularLocation>
</comment>
<evidence type="ECO:0000313" key="10">
    <source>
        <dbReference type="Proteomes" id="UP001168552"/>
    </source>
</evidence>
<evidence type="ECO:0000256" key="3">
    <source>
        <dbReference type="ARBA" id="ARBA00019077"/>
    </source>
</evidence>
<dbReference type="Proteomes" id="UP001168552">
    <property type="component" value="Unassembled WGS sequence"/>
</dbReference>
<dbReference type="RefSeq" id="WP_320005466.1">
    <property type="nucleotide sequence ID" value="NZ_JAUHJS010000009.1"/>
</dbReference>
<protein>
    <recommendedName>
        <fullName evidence="3 7">3-deoxy-D-manno-octulosonic acid transferase</fullName>
        <shortName evidence="7">Kdo transferase</shortName>
        <ecNumber evidence="2 7">2.4.99.12</ecNumber>
    </recommendedName>
    <alternativeName>
        <fullName evidence="5 7">Lipid IV(A) 3-deoxy-D-manno-octulosonic acid transferase</fullName>
    </alternativeName>
</protein>
<keyword evidence="4 7" id="KW-0808">Transferase</keyword>
<evidence type="ECO:0000259" key="8">
    <source>
        <dbReference type="Pfam" id="PF04413"/>
    </source>
</evidence>
<dbReference type="SUPFAM" id="SSF53756">
    <property type="entry name" value="UDP-Glycosyltransferase/glycogen phosphorylase"/>
    <property type="match status" value="1"/>
</dbReference>
<evidence type="ECO:0000256" key="6">
    <source>
        <dbReference type="ARBA" id="ARBA00049183"/>
    </source>
</evidence>
<keyword evidence="10" id="KW-1185">Reference proteome</keyword>
<comment type="function">
    <text evidence="7">Involved in lipopolysaccharide (LPS) biosynthesis. Catalyzes the transfer of 3-deoxy-D-manno-octulosonate (Kdo) residue(s) from CMP-Kdo to lipid IV(A), the tetraacyldisaccharide-1,4'-bisphosphate precursor of lipid A.</text>
</comment>
<proteinExistence type="inferred from homology"/>
<dbReference type="PANTHER" id="PTHR42755:SF1">
    <property type="entry name" value="3-DEOXY-D-MANNO-OCTULOSONIC ACID TRANSFERASE, MITOCHONDRIAL-RELATED"/>
    <property type="match status" value="1"/>
</dbReference>
<comment type="catalytic activity">
    <reaction evidence="6 7">
        <text>lipid IVA (E. coli) + CMP-3-deoxy-beta-D-manno-octulosonate = alpha-Kdo-(2-&gt;6)-lipid IVA (E. coli) + CMP + H(+)</text>
        <dbReference type="Rhea" id="RHEA:28066"/>
        <dbReference type="ChEBI" id="CHEBI:15378"/>
        <dbReference type="ChEBI" id="CHEBI:58603"/>
        <dbReference type="ChEBI" id="CHEBI:60364"/>
        <dbReference type="ChEBI" id="CHEBI:60377"/>
        <dbReference type="ChEBI" id="CHEBI:85987"/>
        <dbReference type="EC" id="2.4.99.12"/>
    </reaction>
</comment>
<sequence length="416" mass="47427">MGLIFYRVGLAMYSLLLRLMAPFHSKAQKMLAGRRETFTILERALQGNTQPVAWFHCASLGEFEQGRPLMEAFTARYPQYKIVLSFFSPSGYEIRKNYALPTAIVYLPFDSPRQATRFIDCINPSVVFFVKYEFWYHYLRTLHQRQIPLFLVSGIFRKEQIFFRGYGGFYRNILGFFQHLFVQNEASQKLLQQIGISKVSIAGDTRFDRVATIAAQAKAIPQAEVFRQGNKIMVIGSCWKEDLQVLKSFITQGPAELKWIIAPHEIDAATIQFFEQELGNTLIRFSAFEDFQASQHRILLIDNMGMLSSLYQYGDYAYIGGAFGKGLHNILEAATFGLPVFFGNKNYQKFQEAVALIAAQGAFAIGSTEAFTEAFMRLWNQPELDQKTRLLIKEYVKSNTGATEAILSQLKTLPSL</sequence>
<keyword evidence="7" id="KW-0448">Lipopolysaccharide biosynthesis</keyword>
<accession>A0ABT8F8X8</accession>
<dbReference type="EMBL" id="JAUHJS010000009">
    <property type="protein sequence ID" value="MDN4166927.1"/>
    <property type="molecule type" value="Genomic_DNA"/>
</dbReference>
<dbReference type="Pfam" id="PF04413">
    <property type="entry name" value="Glycos_transf_N"/>
    <property type="match status" value="1"/>
</dbReference>
<organism evidence="9 10">
    <name type="scientific">Shiella aurantiaca</name>
    <dbReference type="NCBI Taxonomy" id="3058365"/>
    <lineage>
        <taxon>Bacteria</taxon>
        <taxon>Pseudomonadati</taxon>
        <taxon>Bacteroidota</taxon>
        <taxon>Cytophagia</taxon>
        <taxon>Cytophagales</taxon>
        <taxon>Shiellaceae</taxon>
        <taxon>Shiella</taxon>
    </lineage>
</organism>
<dbReference type="PANTHER" id="PTHR42755">
    <property type="entry name" value="3-DEOXY-MANNO-OCTULOSONATE CYTIDYLYLTRANSFERASE"/>
    <property type="match status" value="1"/>
</dbReference>
<reference evidence="9" key="1">
    <citation type="submission" date="2023-06" db="EMBL/GenBank/DDBJ databases">
        <title>Cytophagales bacterium Strain LB-30, isolated from soil.</title>
        <authorList>
            <person name="Liu B."/>
        </authorList>
    </citation>
    <scope>NUCLEOTIDE SEQUENCE</scope>
    <source>
        <strain evidence="9">LB-30</strain>
    </source>
</reference>
<comment type="pathway">
    <text evidence="1 7">Bacterial outer membrane biogenesis; LPS core biosynthesis.</text>
</comment>
<evidence type="ECO:0000256" key="7">
    <source>
        <dbReference type="RuleBase" id="RU365103"/>
    </source>
</evidence>
<keyword evidence="7" id="KW-0472">Membrane</keyword>
<evidence type="ECO:0000256" key="4">
    <source>
        <dbReference type="ARBA" id="ARBA00022679"/>
    </source>
</evidence>